<evidence type="ECO:0000259" key="1">
    <source>
        <dbReference type="Pfam" id="PF01609"/>
    </source>
</evidence>
<dbReference type="PANTHER" id="PTHR34614:SF2">
    <property type="entry name" value="TRANSPOSASE IS4-LIKE DOMAIN-CONTAINING PROTEIN"/>
    <property type="match status" value="1"/>
</dbReference>
<reference evidence="2" key="1">
    <citation type="submission" date="2012-03" db="EMBL/GenBank/DDBJ databases">
        <title>Functional metagenomics reveals considerable lignocellulase gene clusters in the gut microbiome of a wood-feeding higher termite.</title>
        <authorList>
            <person name="Liu N."/>
        </authorList>
    </citation>
    <scope>NUCLEOTIDE SEQUENCE</scope>
</reference>
<protein>
    <submittedName>
        <fullName evidence="2">Mobile element protein</fullName>
    </submittedName>
</protein>
<dbReference type="InterPro" id="IPR002559">
    <property type="entry name" value="Transposase_11"/>
</dbReference>
<dbReference type="GO" id="GO:0004803">
    <property type="term" value="F:transposase activity"/>
    <property type="evidence" value="ECO:0007669"/>
    <property type="project" value="InterPro"/>
</dbReference>
<dbReference type="GO" id="GO:0003677">
    <property type="term" value="F:DNA binding"/>
    <property type="evidence" value="ECO:0007669"/>
    <property type="project" value="InterPro"/>
</dbReference>
<dbReference type="PANTHER" id="PTHR34614">
    <property type="match status" value="1"/>
</dbReference>
<dbReference type="Pfam" id="PF01609">
    <property type="entry name" value="DDE_Tnp_1"/>
    <property type="match status" value="1"/>
</dbReference>
<dbReference type="InterPro" id="IPR012337">
    <property type="entry name" value="RNaseH-like_sf"/>
</dbReference>
<dbReference type="EMBL" id="JQ844238">
    <property type="protein sequence ID" value="AGS53614.1"/>
    <property type="molecule type" value="Genomic_DNA"/>
</dbReference>
<name>A0A806KK37_9BACT</name>
<dbReference type="InterPro" id="IPR047654">
    <property type="entry name" value="IS1634_transpos"/>
</dbReference>
<accession>A0A806KK37</accession>
<dbReference type="NCBIfam" id="NF033559">
    <property type="entry name" value="transpos_IS1634"/>
    <property type="match status" value="1"/>
</dbReference>
<sequence>MNLHTTSYKGRKYLSIVRGYRDPETGKVRHKVVEKLGYLDDLEKQYPDPKAHFRRAAAEMTRLEREQSAPAAISLDKAERLGPGEPNRRNLGYAALSAIYHELRLDKFLSNRARSLKVDYSVNAIMKLLVYSRALRPASKKRTYERRGEYFEKFDFSLDDVYHCLTFASSLCGDLQRHLHKEVQKRYGRRAETVYYDVTNYYFEIDRPDDLRRKGVSKDHSPNPIVQMGLFIDEEGIPISYGLFPGNANDCTTLLPMLDEAREEYGMGRAVIVADKGMCASPNIAGCALGGYGYVFSQTVRGGRRELKEWVLDEGGYRWKGEDYKAKSRLRTREATAKGADGKERKIQIEERQVAFYSRDYDRKAKADRAAAVQKAREMVLDPAKYSRATSHGAARYVKSLERGKKLAFDEERLAEEEKYDGYYLIATSETNKTDEEVIEMYRGLWRIEESFRVTKSDLEARPVYLSRQDRINAHFLVCFVALLIARLLQKRLGGGFSIASIAESLSRASCSKLEENWYVLDHCDEVVLALKEKMGIDLTRKYMQLGDVKGMLAATKKGAL</sequence>
<proteinExistence type="predicted"/>
<dbReference type="GO" id="GO:0006313">
    <property type="term" value="P:DNA transposition"/>
    <property type="evidence" value="ECO:0007669"/>
    <property type="project" value="InterPro"/>
</dbReference>
<feature type="domain" description="Transposase IS4-like" evidence="1">
    <location>
        <begin position="230"/>
        <end position="484"/>
    </location>
</feature>
<dbReference type="SUPFAM" id="SSF53098">
    <property type="entry name" value="Ribonuclease H-like"/>
    <property type="match status" value="1"/>
</dbReference>
<dbReference type="AlphaFoldDB" id="A0A806KK37"/>
<organism evidence="2">
    <name type="scientific">uncultured bacterium contig00074</name>
    <dbReference type="NCBI Taxonomy" id="1181553"/>
    <lineage>
        <taxon>Bacteria</taxon>
        <taxon>environmental samples</taxon>
    </lineage>
</organism>
<evidence type="ECO:0000313" key="2">
    <source>
        <dbReference type="EMBL" id="AGS53614.1"/>
    </source>
</evidence>